<keyword evidence="2" id="KW-1185">Reference proteome</keyword>
<protein>
    <submittedName>
        <fullName evidence="1">Uncharacterized protein</fullName>
    </submittedName>
</protein>
<dbReference type="Proteomes" id="UP000064189">
    <property type="component" value="Unassembled WGS sequence"/>
</dbReference>
<dbReference type="RefSeq" id="WP_061140985.1">
    <property type="nucleotide sequence ID" value="NZ_LNNH01000010.1"/>
</dbReference>
<dbReference type="AlphaFoldDB" id="A0A109N1X8"/>
<dbReference type="EMBL" id="LNNH01000010">
    <property type="protein sequence ID" value="KWW21986.1"/>
    <property type="molecule type" value="Genomic_DNA"/>
</dbReference>
<evidence type="ECO:0000313" key="1">
    <source>
        <dbReference type="EMBL" id="KWW21986.1"/>
    </source>
</evidence>
<name>A0A109N1X8_9BACI</name>
<gene>
    <name evidence="1" type="ORF">AS888_05780</name>
</gene>
<reference evidence="1 2" key="1">
    <citation type="submission" date="2015-11" db="EMBL/GenBank/DDBJ databases">
        <title>Genome Sequence of Bacillus simplex strain VanAntwerpen2.</title>
        <authorList>
            <person name="Couger M.B."/>
        </authorList>
    </citation>
    <scope>NUCLEOTIDE SEQUENCE [LARGE SCALE GENOMIC DNA]</scope>
    <source>
        <strain evidence="1 2">VanAntwerpen02</strain>
    </source>
</reference>
<accession>A0A109N1X8</accession>
<organism evidence="1 2">
    <name type="scientific">Peribacillus simplex</name>
    <dbReference type="NCBI Taxonomy" id="1478"/>
    <lineage>
        <taxon>Bacteria</taxon>
        <taxon>Bacillati</taxon>
        <taxon>Bacillota</taxon>
        <taxon>Bacilli</taxon>
        <taxon>Bacillales</taxon>
        <taxon>Bacillaceae</taxon>
        <taxon>Peribacillus</taxon>
    </lineage>
</organism>
<proteinExistence type="predicted"/>
<comment type="caution">
    <text evidence="1">The sequence shown here is derived from an EMBL/GenBank/DDBJ whole genome shotgun (WGS) entry which is preliminary data.</text>
</comment>
<evidence type="ECO:0000313" key="2">
    <source>
        <dbReference type="Proteomes" id="UP000064189"/>
    </source>
</evidence>
<sequence length="197" mass="22584">MNQYLIGIHAGELSNPQLSELMEYNSKISKNSITTISISSPEILTLMVGVEESQLSTGLTDQYYLLTNELKKRNQYQDKFYFVYDYRNRKIVKNPTVRCFPLIKLTISVTKLQSLIQTVKDIKQEDVFAGFKMNLAEPDLLIVEVLLSSPMLEMMNKGERIPNSSQCDKHYLYLSELTQLLSDPRLCNSVQTKAITD</sequence>